<dbReference type="Proteomes" id="UP001162905">
    <property type="component" value="Unassembled WGS sequence"/>
</dbReference>
<name>A0ABS9I354_9PSED</name>
<gene>
    <name evidence="1" type="ORF">L4G47_08270</name>
</gene>
<dbReference type="EMBL" id="JAKJXH010000006">
    <property type="protein sequence ID" value="MCF7542217.1"/>
    <property type="molecule type" value="Genomic_DNA"/>
</dbReference>
<organism evidence="1 2">
    <name type="scientific">Pseudomonas petrae</name>
    <dbReference type="NCBI Taxonomy" id="2912190"/>
    <lineage>
        <taxon>Bacteria</taxon>
        <taxon>Pseudomonadati</taxon>
        <taxon>Pseudomonadota</taxon>
        <taxon>Gammaproteobacteria</taxon>
        <taxon>Pseudomonadales</taxon>
        <taxon>Pseudomonadaceae</taxon>
        <taxon>Pseudomonas</taxon>
    </lineage>
</organism>
<dbReference type="RefSeq" id="WP_237251405.1">
    <property type="nucleotide sequence ID" value="NZ_JAKJXH010000006.1"/>
</dbReference>
<comment type="caution">
    <text evidence="1">The sequence shown here is derived from an EMBL/GenBank/DDBJ whole genome shotgun (WGS) entry which is preliminary data.</text>
</comment>
<evidence type="ECO:0000313" key="1">
    <source>
        <dbReference type="EMBL" id="MCF7542217.1"/>
    </source>
</evidence>
<protein>
    <submittedName>
        <fullName evidence="1">Uncharacterized protein</fullName>
    </submittedName>
</protein>
<reference evidence="1" key="1">
    <citation type="submission" date="2022-01" db="EMBL/GenBank/DDBJ databases">
        <title>Pseudomonas sp. nov. isolated from Antarctic regolith.</title>
        <authorList>
            <person name="Novakova D."/>
            <person name="Sedlar K."/>
        </authorList>
    </citation>
    <scope>NUCLEOTIDE SEQUENCE</scope>
    <source>
        <strain evidence="1">P2647</strain>
    </source>
</reference>
<proteinExistence type="predicted"/>
<sequence length="431" mass="47417">MSNVKQTPTIISTRSSRAPVPIEAPDIAVAFHDQDNFGLIPVSALDIPITVDLKVWEGAEAGYKYQLLWDGDAYGPEKIIQATERPGDALALEVPVALQSEGPHSLAFRTFSPNTTVEDFSEIFPVVIDRTAPGKPQLAAIQFPVEVQNGLTAEELARLGNQLDVEVAGYTGMAKHDIIETYWGDIAGPTTTVTQNDMGLNKVLFNFSKDFLETIPAGTHDVNYTVTDRAGNTSENSIESRILLLLEEIPANYPAPIIDPAVGGLIDYVEARPGVQVDIPHYPGAAAFDQITLYWGEDTPMFPVQLPPGDENEDIVISFRVPFETIAVKPVGKVSATYKITRQNQLNGSSLATEIEVFLTLPVPEPTLAPIVQGTSVNNPDKTDNFIDEDDYELNSRAIVQWSDQFKLNDDLNLFWEINNGFNGTKFRRRM</sequence>
<accession>A0ABS9I354</accession>
<keyword evidence="2" id="KW-1185">Reference proteome</keyword>
<evidence type="ECO:0000313" key="2">
    <source>
        <dbReference type="Proteomes" id="UP001162905"/>
    </source>
</evidence>